<feature type="compositionally biased region" description="Low complexity" evidence="1">
    <location>
        <begin position="177"/>
        <end position="191"/>
    </location>
</feature>
<dbReference type="OrthoDB" id="9789942at2"/>
<reference evidence="3 4" key="1">
    <citation type="submission" date="2018-06" db="EMBL/GenBank/DDBJ databases">
        <title>Genomic Encyclopedia of Type Strains, Phase IV (KMG-V): Genome sequencing to study the core and pangenomes of soil and plant-associated prokaryotes.</title>
        <authorList>
            <person name="Whitman W."/>
        </authorList>
    </citation>
    <scope>NUCLEOTIDE SEQUENCE [LARGE SCALE GENOMIC DNA]</scope>
    <source>
        <strain evidence="3 4">SRCL-318</strain>
        <strain evidence="2 5">SRMrh-85</strain>
    </source>
</reference>
<dbReference type="Proteomes" id="UP000247772">
    <property type="component" value="Unassembled WGS sequence"/>
</dbReference>
<evidence type="ECO:0000313" key="4">
    <source>
        <dbReference type="Proteomes" id="UP000247772"/>
    </source>
</evidence>
<dbReference type="RefSeq" id="WP_110384902.1">
    <property type="nucleotide sequence ID" value="NZ_JACHVZ010000001.1"/>
</dbReference>
<dbReference type="EMBL" id="JACHVZ010000001">
    <property type="protein sequence ID" value="MBB2925773.1"/>
    <property type="molecule type" value="Genomic_DNA"/>
</dbReference>
<sequence>MADSTQHWFERNRPPRVQITYDVETGNAIEKRELPLVVGILADLSGKPVEPLPKMTERRFVDIDRDNFNDVMKSIGPRVTLQVDNTLAADGSKINVELKFEHIDDFDPVSIVQQIGPLKQLYDARLRLRDLLTKLDGNDELDKLLQEVVHDPKGLSEIRSAHPQDTPAAQLPPPAGEAPAPASPSSDTPAS</sequence>
<dbReference type="PANTHER" id="PTHR35850">
    <property type="entry name" value="CYTOPLASMIC PROTEIN-RELATED"/>
    <property type="match status" value="1"/>
</dbReference>
<keyword evidence="5" id="KW-1185">Reference proteome</keyword>
<gene>
    <name evidence="3" type="ORF">C7410_101271</name>
    <name evidence="2" type="ORF">FHX59_000179</name>
</gene>
<comment type="caution">
    <text evidence="3">The sequence shown here is derived from an EMBL/GenBank/DDBJ whole genome shotgun (WGS) entry which is preliminary data.</text>
</comment>
<dbReference type="PANTHER" id="PTHR35850:SF1">
    <property type="entry name" value="TYPE VI SECRETION SYSTEM SHEATH PROTEIN TSSB1"/>
    <property type="match status" value="1"/>
</dbReference>
<evidence type="ECO:0000313" key="2">
    <source>
        <dbReference type="EMBL" id="MBB2925773.1"/>
    </source>
</evidence>
<protein>
    <submittedName>
        <fullName evidence="3">Type VI secretion system protein ImpB</fullName>
    </submittedName>
</protein>
<feature type="region of interest" description="Disordered" evidence="1">
    <location>
        <begin position="155"/>
        <end position="191"/>
    </location>
</feature>
<dbReference type="Proteomes" id="UP000533533">
    <property type="component" value="Unassembled WGS sequence"/>
</dbReference>
<dbReference type="InterPro" id="IPR008312">
    <property type="entry name" value="T6SS_TssB1"/>
</dbReference>
<dbReference type="AlphaFoldDB" id="A0A2U1AC39"/>
<evidence type="ECO:0000313" key="5">
    <source>
        <dbReference type="Proteomes" id="UP000533533"/>
    </source>
</evidence>
<accession>A0A2U1AC39</accession>
<name>A0A2U1AC39_9BURK</name>
<proteinExistence type="predicted"/>
<evidence type="ECO:0000256" key="1">
    <source>
        <dbReference type="SAM" id="MobiDB-lite"/>
    </source>
</evidence>
<evidence type="ECO:0000313" key="3">
    <source>
        <dbReference type="EMBL" id="PYE27939.1"/>
    </source>
</evidence>
<dbReference type="EMBL" id="QJSQ01000001">
    <property type="protein sequence ID" value="PYE27939.1"/>
    <property type="molecule type" value="Genomic_DNA"/>
</dbReference>
<dbReference type="NCBIfam" id="TIGR03358">
    <property type="entry name" value="VI_chp_5"/>
    <property type="match status" value="1"/>
</dbReference>
<dbReference type="Pfam" id="PF05591">
    <property type="entry name" value="T6SS_VipA"/>
    <property type="match status" value="1"/>
</dbReference>
<dbReference type="PIRSF" id="PIRSF028301">
    <property type="entry name" value="UCP028301"/>
    <property type="match status" value="1"/>
</dbReference>
<organism evidence="3 4">
    <name type="scientific">Paraburkholderia silvatlantica</name>
    <dbReference type="NCBI Taxonomy" id="321895"/>
    <lineage>
        <taxon>Bacteria</taxon>
        <taxon>Pseudomonadati</taxon>
        <taxon>Pseudomonadota</taxon>
        <taxon>Betaproteobacteria</taxon>
        <taxon>Burkholderiales</taxon>
        <taxon>Burkholderiaceae</taxon>
        <taxon>Paraburkholderia</taxon>
    </lineage>
</organism>